<organism evidence="6 7">
    <name type="scientific">Niveibacterium microcysteis</name>
    <dbReference type="NCBI Taxonomy" id="2811415"/>
    <lineage>
        <taxon>Bacteria</taxon>
        <taxon>Pseudomonadati</taxon>
        <taxon>Pseudomonadota</taxon>
        <taxon>Betaproteobacteria</taxon>
        <taxon>Rhodocyclales</taxon>
        <taxon>Rhodocyclaceae</taxon>
        <taxon>Niveibacterium</taxon>
    </lineage>
</organism>
<evidence type="ECO:0000259" key="5">
    <source>
        <dbReference type="PROSITE" id="PS51898"/>
    </source>
</evidence>
<dbReference type="InterPro" id="IPR013762">
    <property type="entry name" value="Integrase-like_cat_sf"/>
</dbReference>
<dbReference type="PANTHER" id="PTHR30349">
    <property type="entry name" value="PHAGE INTEGRASE-RELATED"/>
    <property type="match status" value="1"/>
</dbReference>
<proteinExistence type="inferred from homology"/>
<dbReference type="InterPro" id="IPR002104">
    <property type="entry name" value="Integrase_catalytic"/>
</dbReference>
<evidence type="ECO:0000256" key="2">
    <source>
        <dbReference type="ARBA" id="ARBA00022908"/>
    </source>
</evidence>
<dbReference type="Proteomes" id="UP000663570">
    <property type="component" value="Chromosome"/>
</dbReference>
<dbReference type="EMBL" id="CP071060">
    <property type="protein sequence ID" value="QSI78464.1"/>
    <property type="molecule type" value="Genomic_DNA"/>
</dbReference>
<keyword evidence="2" id="KW-0229">DNA integration</keyword>
<feature type="domain" description="Tyr recombinase" evidence="5">
    <location>
        <begin position="363"/>
        <end position="573"/>
    </location>
</feature>
<keyword evidence="4" id="KW-0233">DNA recombination</keyword>
<dbReference type="Gene3D" id="1.10.443.10">
    <property type="entry name" value="Intergrase catalytic core"/>
    <property type="match status" value="1"/>
</dbReference>
<dbReference type="SUPFAM" id="SSF56349">
    <property type="entry name" value="DNA breaking-rejoining enzymes"/>
    <property type="match status" value="1"/>
</dbReference>
<evidence type="ECO:0000256" key="3">
    <source>
        <dbReference type="ARBA" id="ARBA00023125"/>
    </source>
</evidence>
<dbReference type="InterPro" id="IPR046668">
    <property type="entry name" value="DUF6538"/>
</dbReference>
<protein>
    <submittedName>
        <fullName evidence="6">Site-specific integrase</fullName>
    </submittedName>
</protein>
<comment type="similarity">
    <text evidence="1">Belongs to the 'phage' integrase family.</text>
</comment>
<dbReference type="CDD" id="cd01184">
    <property type="entry name" value="INT_C_like_1"/>
    <property type="match status" value="1"/>
</dbReference>
<evidence type="ECO:0000313" key="7">
    <source>
        <dbReference type="Proteomes" id="UP000663570"/>
    </source>
</evidence>
<evidence type="ECO:0000256" key="4">
    <source>
        <dbReference type="ARBA" id="ARBA00023172"/>
    </source>
</evidence>
<evidence type="ECO:0000313" key="6">
    <source>
        <dbReference type="EMBL" id="QSI78464.1"/>
    </source>
</evidence>
<keyword evidence="3" id="KW-0238">DNA-binding</keyword>
<dbReference type="InterPro" id="IPR050090">
    <property type="entry name" value="Tyrosine_recombinase_XerCD"/>
</dbReference>
<keyword evidence="7" id="KW-1185">Reference proteome</keyword>
<sequence length="587" mass="65618">MATRKMTHPKLEAHGDKLRYKKRIPRNLVDHFGGRQFEVFSTQTKDKAAARAECARWLAELETQFEQARKILNGAASEPSVRTISAEGLGAALAVEVERFKAERLAADEVALSEPPGAMERSLGLPSWGMHATAEHRIRALNIDEEGALLAARGAADELALFAKQAAKYLRAVGIHLEPDSREAHQAGIAFARANREIAETIRRRDAGQLDITPNPKPRAAALSAPSGAPYLSTVIDAFMKKQDAAAPMFKKYQAVLPMLLEVLGDSPVDAIKQRHIEDYFELILRLPPHWTHRKRQLGKSVVELAAMEWEQTMAPATFEGTYVAAIQQFLRYARRTYGDQGFPQHLTTDGIKYLGERDEGERKQRAMTPGELKRLFEGPEAVEFAKDAACASRYWLPLVGLYTGARVNELCQINPQHDILIDEASGAWCLNITEETDAAEGVTKSVKNEPSARTIPVHSALVELGFIDYVEKLKASGAELLFPEWPPLRGKASGNAEKWFRRHLQKLGLRDETPKACLTGFHTFRHTFITQAEAINEPRYDVITGHAREGESKSQRGYRARNTPIAIKQEIMERFRFDVAPPRPEH</sequence>
<gene>
    <name evidence="6" type="ORF">JY500_07580</name>
</gene>
<accession>A0ABX7MAP4</accession>
<name>A0ABX7MAP4_9RHOO</name>
<evidence type="ECO:0000256" key="1">
    <source>
        <dbReference type="ARBA" id="ARBA00008857"/>
    </source>
</evidence>
<dbReference type="RefSeq" id="WP_206255815.1">
    <property type="nucleotide sequence ID" value="NZ_CP071060.1"/>
</dbReference>
<dbReference type="Pfam" id="PF20172">
    <property type="entry name" value="DUF6538"/>
    <property type="match status" value="1"/>
</dbReference>
<dbReference type="PANTHER" id="PTHR30349:SF41">
    <property type="entry name" value="INTEGRASE_RECOMBINASE PROTEIN MJ0367-RELATED"/>
    <property type="match status" value="1"/>
</dbReference>
<dbReference type="InterPro" id="IPR011010">
    <property type="entry name" value="DNA_brk_join_enz"/>
</dbReference>
<dbReference type="PROSITE" id="PS51898">
    <property type="entry name" value="TYR_RECOMBINASE"/>
    <property type="match status" value="1"/>
</dbReference>
<reference evidence="6 7" key="1">
    <citation type="submission" date="2021-02" db="EMBL/GenBank/DDBJ databases">
        <title>Niveibacterium changnyeongensis HC41.</title>
        <authorList>
            <person name="Kang M."/>
        </authorList>
    </citation>
    <scope>NUCLEOTIDE SEQUENCE [LARGE SCALE GENOMIC DNA]</scope>
    <source>
        <strain evidence="6 7">HC41</strain>
    </source>
</reference>